<feature type="transmembrane region" description="Helical" evidence="1">
    <location>
        <begin position="105"/>
        <end position="128"/>
    </location>
</feature>
<keyword evidence="1" id="KW-1133">Transmembrane helix</keyword>
<keyword evidence="1" id="KW-0812">Transmembrane</keyword>
<feature type="transmembrane region" description="Helical" evidence="1">
    <location>
        <begin position="12"/>
        <end position="30"/>
    </location>
</feature>
<proteinExistence type="predicted"/>
<dbReference type="EMBL" id="CBHH010000020">
    <property type="protein sequence ID" value="CDD55839.1"/>
    <property type="molecule type" value="Genomic_DNA"/>
</dbReference>
<protein>
    <recommendedName>
        <fullName evidence="4">Nucleoside transporter/FeoB GTPase Gate domain-containing protein</fullName>
    </recommendedName>
</protein>
<organism evidence="2 3">
    <name type="scientific">Bacteroides pectinophilus CAG:437</name>
    <dbReference type="NCBI Taxonomy" id="1263051"/>
    <lineage>
        <taxon>Bacteria</taxon>
        <taxon>Bacillati</taxon>
        <taxon>Bacillota</taxon>
        <taxon>Clostridia</taxon>
        <taxon>Eubacteriales</taxon>
    </lineage>
</organism>
<evidence type="ECO:0008006" key="4">
    <source>
        <dbReference type="Google" id="ProtNLM"/>
    </source>
</evidence>
<evidence type="ECO:0000256" key="1">
    <source>
        <dbReference type="SAM" id="Phobius"/>
    </source>
</evidence>
<evidence type="ECO:0000313" key="2">
    <source>
        <dbReference type="EMBL" id="CDD55839.1"/>
    </source>
</evidence>
<feature type="transmembrane region" description="Helical" evidence="1">
    <location>
        <begin position="68"/>
        <end position="85"/>
    </location>
</feature>
<feature type="transmembrane region" description="Helical" evidence="1">
    <location>
        <begin position="294"/>
        <end position="311"/>
    </location>
</feature>
<comment type="caution">
    <text evidence="2">The sequence shown here is derived from an EMBL/GenBank/DDBJ whole genome shotgun (WGS) entry which is preliminary data.</text>
</comment>
<dbReference type="Proteomes" id="UP000018141">
    <property type="component" value="Unassembled WGS sequence"/>
</dbReference>
<sequence length="312" mass="34125">MQSGILSKNIWKITMLLVFAAFVAAPYITLQGAIKGVRLWFNTVLPSMLPCIIISNLIINAYGRSFRYPWLYIIITGLFCGYPMGAKSCADLYGHDYKNACMTQFLLAVCNYSSPAFITGYCIAQTLIMKEHTLLILAILYIPVILFLAVELIAHRDFYFRRPSSINILHNTTAKSTAVLSDAAHMPDVQCVDDAIMNGFEIITKLGGYIILFTIFSEFTASLPVGRGLHLAICAVSEITTGTAAVCAADISAQMKVVCVCTAIAFGGLSCAAQTCSVISHTFYSIKKYTYHKLSMAAITAIVAVICVYVFM</sequence>
<feature type="transmembrane region" description="Helical" evidence="1">
    <location>
        <begin position="134"/>
        <end position="154"/>
    </location>
</feature>
<reference evidence="2" key="1">
    <citation type="submission" date="2012-11" db="EMBL/GenBank/DDBJ databases">
        <title>Dependencies among metagenomic species, viruses, plasmids and units of genetic variation.</title>
        <authorList>
            <person name="Nielsen H.B."/>
            <person name="Almeida M."/>
            <person name="Juncker A.S."/>
            <person name="Rasmussen S."/>
            <person name="Li J."/>
            <person name="Sunagawa S."/>
            <person name="Plichta D."/>
            <person name="Gautier L."/>
            <person name="Le Chatelier E."/>
            <person name="Peletier E."/>
            <person name="Bonde I."/>
            <person name="Nielsen T."/>
            <person name="Manichanh C."/>
            <person name="Arumugam M."/>
            <person name="Batto J."/>
            <person name="Santos M.B.Q.D."/>
            <person name="Blom N."/>
            <person name="Borruel N."/>
            <person name="Burgdorf K.S."/>
            <person name="Boumezbeur F."/>
            <person name="Casellas F."/>
            <person name="Dore J."/>
            <person name="Guarner F."/>
            <person name="Hansen T."/>
            <person name="Hildebrand F."/>
            <person name="Kaas R.S."/>
            <person name="Kennedy S."/>
            <person name="Kristiansen K."/>
            <person name="Kultima J.R."/>
            <person name="Leonard P."/>
            <person name="Levenez F."/>
            <person name="Lund O."/>
            <person name="Moumen B."/>
            <person name="Le Paslier D."/>
            <person name="Pons N."/>
            <person name="Pedersen O."/>
            <person name="Prifti E."/>
            <person name="Qin J."/>
            <person name="Raes J."/>
            <person name="Tap J."/>
            <person name="Tims S."/>
            <person name="Ussery D.W."/>
            <person name="Yamada T."/>
            <person name="MetaHit consortium"/>
            <person name="Renault P."/>
            <person name="Sicheritz-Ponten T."/>
            <person name="Bork P."/>
            <person name="Wang J."/>
            <person name="Brunak S."/>
            <person name="Ehrlich S.D."/>
        </authorList>
    </citation>
    <scope>NUCLEOTIDE SEQUENCE [LARGE SCALE GENOMIC DNA]</scope>
</reference>
<feature type="transmembrane region" description="Helical" evidence="1">
    <location>
        <begin position="39"/>
        <end position="62"/>
    </location>
</feature>
<keyword evidence="1" id="KW-0472">Membrane</keyword>
<evidence type="ECO:0000313" key="3">
    <source>
        <dbReference type="Proteomes" id="UP000018141"/>
    </source>
</evidence>
<gene>
    <name evidence="2" type="ORF">BN656_00564</name>
</gene>
<name>R7AJY9_9FIRM</name>
<dbReference type="AlphaFoldDB" id="R7AJY9"/>
<accession>R7AJY9</accession>